<reference evidence="1 2" key="1">
    <citation type="journal article" date="2016" name="Nat. Commun.">
        <title>Thousands of microbial genomes shed light on interconnected biogeochemical processes in an aquifer system.</title>
        <authorList>
            <person name="Anantharaman K."/>
            <person name="Brown C.T."/>
            <person name="Hug L.A."/>
            <person name="Sharon I."/>
            <person name="Castelle C.J."/>
            <person name="Probst A.J."/>
            <person name="Thomas B.C."/>
            <person name="Singh A."/>
            <person name="Wilkins M.J."/>
            <person name="Karaoz U."/>
            <person name="Brodie E.L."/>
            <person name="Williams K.H."/>
            <person name="Hubbard S.S."/>
            <person name="Banfield J.F."/>
        </authorList>
    </citation>
    <scope>NUCLEOTIDE SEQUENCE [LARGE SCALE GENOMIC DNA]</scope>
</reference>
<evidence type="ECO:0008006" key="3">
    <source>
        <dbReference type="Google" id="ProtNLM"/>
    </source>
</evidence>
<name>A0A1F4VDP4_UNCKA</name>
<dbReference type="SUPFAM" id="SSF103032">
    <property type="entry name" value="Hypothetical protein YwqG"/>
    <property type="match status" value="1"/>
</dbReference>
<dbReference type="Proteomes" id="UP000176504">
    <property type="component" value="Unassembled WGS sequence"/>
</dbReference>
<proteinExistence type="predicted"/>
<dbReference type="EMBL" id="MEVI01000003">
    <property type="protein sequence ID" value="OGC55289.1"/>
    <property type="molecule type" value="Genomic_DNA"/>
</dbReference>
<comment type="caution">
    <text evidence="1">The sequence shown here is derived from an EMBL/GenBank/DDBJ whole genome shotgun (WGS) entry which is preliminary data.</text>
</comment>
<sequence>MAKILKQYKVTLEKFDPEESIIGSYPDNIGLRTKLGGHPEWIQGDETPICPTCKKEMSFIGQIDSLEHQSKNNPYSIDALSPDQEYMFGDVGMIFVFLCFDCLETSSILQFY</sequence>
<gene>
    <name evidence="1" type="ORF">A3A78_04930</name>
</gene>
<dbReference type="AlphaFoldDB" id="A0A1F4VDP4"/>
<organism evidence="1 2">
    <name type="scientific">candidate division WWE3 bacterium RIFCSPLOWO2_01_FULL_41_18</name>
    <dbReference type="NCBI Taxonomy" id="1802625"/>
    <lineage>
        <taxon>Bacteria</taxon>
        <taxon>Katanobacteria</taxon>
    </lineage>
</organism>
<dbReference type="Gene3D" id="2.30.320.10">
    <property type="entry name" value="YwqG-like"/>
    <property type="match status" value="1"/>
</dbReference>
<evidence type="ECO:0000313" key="1">
    <source>
        <dbReference type="EMBL" id="OGC55289.1"/>
    </source>
</evidence>
<evidence type="ECO:0000313" key="2">
    <source>
        <dbReference type="Proteomes" id="UP000176504"/>
    </source>
</evidence>
<dbReference type="InterPro" id="IPR035948">
    <property type="entry name" value="YwqG-like_sf"/>
</dbReference>
<protein>
    <recommendedName>
        <fullName evidence="3">DUF1963 domain-containing protein</fullName>
    </recommendedName>
</protein>
<accession>A0A1F4VDP4</accession>